<sequence length="380" mass="44844">MSSFHIFISRLKQDLLFQYRITKTILDWSVLLYFVVPGTIIAFFIYRSWWFDLPQWSESFTFSMIGAIFFLISWKGNNRTFVQEADGVFFLTHKMKFLNMIKWAFVYSIWKAAFKIIFLTFTAMPFLLHHFSLNHWEIASFSLFYIGITLFIRALKFFFQTQTWKEKLIMWAVFLFMFLGHQYCLPVIQKPVFSVVLAFLFIIFASLLAIPRVLTTNYFQNEVQKENQERLRLMNSVLGAAPGVEKPKIIKRKKAFLFRHSRRIFKQRTPQIGLTEVFIKIILRNFTYLSGYFKLIAVTSAAIIVIPKLIYQLILIASFTFFMWGWVANLWDQVILQHPIGKQSSEQEDFFQARKKVNIVLTCIATGVLMVIVIVKEFLG</sequence>
<feature type="transmembrane region" description="Helical" evidence="1">
    <location>
        <begin position="194"/>
        <end position="215"/>
    </location>
</feature>
<feature type="transmembrane region" description="Helical" evidence="1">
    <location>
        <begin position="104"/>
        <end position="126"/>
    </location>
</feature>
<reference evidence="2" key="1">
    <citation type="submission" date="2023-07" db="EMBL/GenBank/DDBJ databases">
        <title>Genomic Encyclopedia of Type Strains, Phase IV (KMG-IV): sequencing the most valuable type-strain genomes for metagenomic binning, comparative biology and taxonomic classification.</title>
        <authorList>
            <person name="Goeker M."/>
        </authorList>
    </citation>
    <scope>NUCLEOTIDE SEQUENCE</scope>
    <source>
        <strain evidence="2">DSM 23947</strain>
    </source>
</reference>
<evidence type="ECO:0000256" key="1">
    <source>
        <dbReference type="SAM" id="Phobius"/>
    </source>
</evidence>
<accession>A0AAJ1T497</accession>
<name>A0AAJ1T497_9BACI</name>
<gene>
    <name evidence="2" type="ORF">J2S13_002037</name>
</gene>
<protein>
    <submittedName>
        <fullName evidence="2">ABC-2 type transport system permease protein</fullName>
    </submittedName>
</protein>
<feature type="transmembrane region" description="Helical" evidence="1">
    <location>
        <begin position="30"/>
        <end position="50"/>
    </location>
</feature>
<feature type="transmembrane region" description="Helical" evidence="1">
    <location>
        <begin position="313"/>
        <end position="336"/>
    </location>
</feature>
<comment type="caution">
    <text evidence="2">The sequence shown here is derived from an EMBL/GenBank/DDBJ whole genome shotgun (WGS) entry which is preliminary data.</text>
</comment>
<keyword evidence="1" id="KW-1133">Transmembrane helix</keyword>
<organism evidence="2 3">
    <name type="scientific">Oikeobacillus pervagus</name>
    <dbReference type="NCBI Taxonomy" id="1325931"/>
    <lineage>
        <taxon>Bacteria</taxon>
        <taxon>Bacillati</taxon>
        <taxon>Bacillota</taxon>
        <taxon>Bacilli</taxon>
        <taxon>Bacillales</taxon>
        <taxon>Bacillaceae</taxon>
        <taxon>Oikeobacillus</taxon>
    </lineage>
</organism>
<keyword evidence="1" id="KW-0812">Transmembrane</keyword>
<dbReference type="RefSeq" id="WP_307257616.1">
    <property type="nucleotide sequence ID" value="NZ_JAUSUC010000023.1"/>
</dbReference>
<feature type="transmembrane region" description="Helical" evidence="1">
    <location>
        <begin position="357"/>
        <end position="375"/>
    </location>
</feature>
<dbReference type="AlphaFoldDB" id="A0AAJ1T497"/>
<feature type="transmembrane region" description="Helical" evidence="1">
    <location>
        <begin position="138"/>
        <end position="156"/>
    </location>
</feature>
<keyword evidence="1" id="KW-0472">Membrane</keyword>
<dbReference type="Pfam" id="PF05975">
    <property type="entry name" value="EcsB"/>
    <property type="match status" value="1"/>
</dbReference>
<evidence type="ECO:0000313" key="3">
    <source>
        <dbReference type="Proteomes" id="UP001237207"/>
    </source>
</evidence>
<proteinExistence type="predicted"/>
<dbReference type="Proteomes" id="UP001237207">
    <property type="component" value="Unassembled WGS sequence"/>
</dbReference>
<feature type="transmembrane region" description="Helical" evidence="1">
    <location>
        <begin position="56"/>
        <end position="74"/>
    </location>
</feature>
<keyword evidence="3" id="KW-1185">Reference proteome</keyword>
<dbReference type="InterPro" id="IPR010288">
    <property type="entry name" value="EcsB_ABC"/>
</dbReference>
<feature type="transmembrane region" description="Helical" evidence="1">
    <location>
        <begin position="168"/>
        <end position="188"/>
    </location>
</feature>
<dbReference type="GO" id="GO:0016020">
    <property type="term" value="C:membrane"/>
    <property type="evidence" value="ECO:0007669"/>
    <property type="project" value="InterPro"/>
</dbReference>
<feature type="transmembrane region" description="Helical" evidence="1">
    <location>
        <begin position="286"/>
        <end position="307"/>
    </location>
</feature>
<dbReference type="EMBL" id="JAUSUC010000023">
    <property type="protein sequence ID" value="MDQ0215619.1"/>
    <property type="molecule type" value="Genomic_DNA"/>
</dbReference>
<evidence type="ECO:0000313" key="2">
    <source>
        <dbReference type="EMBL" id="MDQ0215619.1"/>
    </source>
</evidence>